<proteinExistence type="predicted"/>
<reference evidence="1 2" key="1">
    <citation type="journal article" date="2021" name="Elife">
        <title>Chloroplast acquisition without the gene transfer in kleptoplastic sea slugs, Plakobranchus ocellatus.</title>
        <authorList>
            <person name="Maeda T."/>
            <person name="Takahashi S."/>
            <person name="Yoshida T."/>
            <person name="Shimamura S."/>
            <person name="Takaki Y."/>
            <person name="Nagai Y."/>
            <person name="Toyoda A."/>
            <person name="Suzuki Y."/>
            <person name="Arimoto A."/>
            <person name="Ishii H."/>
            <person name="Satoh N."/>
            <person name="Nishiyama T."/>
            <person name="Hasebe M."/>
            <person name="Maruyama T."/>
            <person name="Minagawa J."/>
            <person name="Obokata J."/>
            <person name="Shigenobu S."/>
        </authorList>
    </citation>
    <scope>NUCLEOTIDE SEQUENCE [LARGE SCALE GENOMIC DNA]</scope>
</reference>
<name>A0AAV3YMU3_9GAST</name>
<organism evidence="1 2">
    <name type="scientific">Plakobranchus ocellatus</name>
    <dbReference type="NCBI Taxonomy" id="259542"/>
    <lineage>
        <taxon>Eukaryota</taxon>
        <taxon>Metazoa</taxon>
        <taxon>Spiralia</taxon>
        <taxon>Lophotrochozoa</taxon>
        <taxon>Mollusca</taxon>
        <taxon>Gastropoda</taxon>
        <taxon>Heterobranchia</taxon>
        <taxon>Euthyneura</taxon>
        <taxon>Panpulmonata</taxon>
        <taxon>Sacoglossa</taxon>
        <taxon>Placobranchoidea</taxon>
        <taxon>Plakobranchidae</taxon>
        <taxon>Plakobranchus</taxon>
    </lineage>
</organism>
<sequence>MLHLQRGKQHCPSICGELSDTGSSPLLARARTPEKIPFPTTLSKTTRHVDIAEDHGISHPLSSIDEISCWLPQDRVDERGILFLPPLKEKCCTITDTRSGKEK</sequence>
<keyword evidence="2" id="KW-1185">Reference proteome</keyword>
<dbReference type="Proteomes" id="UP000735302">
    <property type="component" value="Unassembled WGS sequence"/>
</dbReference>
<evidence type="ECO:0000313" key="1">
    <source>
        <dbReference type="EMBL" id="GFN83433.1"/>
    </source>
</evidence>
<dbReference type="EMBL" id="BLXT01001203">
    <property type="protein sequence ID" value="GFN83433.1"/>
    <property type="molecule type" value="Genomic_DNA"/>
</dbReference>
<gene>
    <name evidence="1" type="ORF">PoB_000993900</name>
</gene>
<protein>
    <submittedName>
        <fullName evidence="1">Uncharacterized protein</fullName>
    </submittedName>
</protein>
<accession>A0AAV3YMU3</accession>
<comment type="caution">
    <text evidence="1">The sequence shown here is derived from an EMBL/GenBank/DDBJ whole genome shotgun (WGS) entry which is preliminary data.</text>
</comment>
<evidence type="ECO:0000313" key="2">
    <source>
        <dbReference type="Proteomes" id="UP000735302"/>
    </source>
</evidence>
<dbReference type="AlphaFoldDB" id="A0AAV3YMU3"/>